<evidence type="ECO:0008006" key="4">
    <source>
        <dbReference type="Google" id="ProtNLM"/>
    </source>
</evidence>
<gene>
    <name evidence="2" type="ORF">J2S18_001912</name>
</gene>
<comment type="caution">
    <text evidence="2">The sequence shown here is derived from an EMBL/GenBank/DDBJ whole genome shotgun (WGS) entry which is preliminary data.</text>
</comment>
<feature type="transmembrane region" description="Helical" evidence="1">
    <location>
        <begin position="58"/>
        <end position="81"/>
    </location>
</feature>
<keyword evidence="1" id="KW-1133">Transmembrane helix</keyword>
<feature type="transmembrane region" description="Helical" evidence="1">
    <location>
        <begin position="125"/>
        <end position="147"/>
    </location>
</feature>
<feature type="transmembrane region" description="Helical" evidence="1">
    <location>
        <begin position="159"/>
        <end position="178"/>
    </location>
</feature>
<keyword evidence="3" id="KW-1185">Reference proteome</keyword>
<accession>A0ABT9UUH1</accession>
<keyword evidence="1" id="KW-0472">Membrane</keyword>
<sequence length="235" mass="25095">MEKSQMFYANSPLMYIVCSVGIILVLVQTTIILRKSIQCTKDMGMDQKKVKEGMKTSAINSIGPALGVVASILALVVTLGAPVTALRMSVIGGTNYETMAANFGAKAAGGELATVMDPTVFANALWTPALGVMGWLIFVFLFAHRMGKVNNVLTGGKKALLPAVSIGAMLGAFSYFNIDNFMKITTKPAITVSGIIGIVIMVICQYLGKSKFPWLKQWGLTFSMFGGAIIASLFF</sequence>
<evidence type="ECO:0000313" key="2">
    <source>
        <dbReference type="EMBL" id="MDQ0149976.1"/>
    </source>
</evidence>
<dbReference type="EMBL" id="JAUSUF010000006">
    <property type="protein sequence ID" value="MDQ0149976.1"/>
    <property type="molecule type" value="Genomic_DNA"/>
</dbReference>
<feature type="transmembrane region" description="Helical" evidence="1">
    <location>
        <begin position="215"/>
        <end position="234"/>
    </location>
</feature>
<dbReference type="Proteomes" id="UP001228504">
    <property type="component" value="Unassembled WGS sequence"/>
</dbReference>
<dbReference type="InterPro" id="IPR032479">
    <property type="entry name" value="DUF5058"/>
</dbReference>
<keyword evidence="1" id="KW-0812">Transmembrane</keyword>
<evidence type="ECO:0000313" key="3">
    <source>
        <dbReference type="Proteomes" id="UP001228504"/>
    </source>
</evidence>
<proteinExistence type="predicted"/>
<protein>
    <recommendedName>
        <fullName evidence="4">DUF5058 family protein</fullName>
    </recommendedName>
</protein>
<feature type="transmembrane region" description="Helical" evidence="1">
    <location>
        <begin position="190"/>
        <end position="208"/>
    </location>
</feature>
<dbReference type="Pfam" id="PF16481">
    <property type="entry name" value="DUF5058"/>
    <property type="match status" value="1"/>
</dbReference>
<evidence type="ECO:0000256" key="1">
    <source>
        <dbReference type="SAM" id="Phobius"/>
    </source>
</evidence>
<name>A0ABT9UUH1_9FIRM</name>
<feature type="transmembrane region" description="Helical" evidence="1">
    <location>
        <begin position="12"/>
        <end position="33"/>
    </location>
</feature>
<reference evidence="2 3" key="1">
    <citation type="submission" date="2023-07" db="EMBL/GenBank/DDBJ databases">
        <title>Genomic Encyclopedia of Type Strains, Phase IV (KMG-IV): sequencing the most valuable type-strain genomes for metagenomic binning, comparative biology and taxonomic classification.</title>
        <authorList>
            <person name="Goeker M."/>
        </authorList>
    </citation>
    <scope>NUCLEOTIDE SEQUENCE [LARGE SCALE GENOMIC DNA]</scope>
    <source>
        <strain evidence="2 3">DSM 20694</strain>
    </source>
</reference>
<organism evidence="2 3">
    <name type="scientific">Eubacterium multiforme</name>
    <dbReference type="NCBI Taxonomy" id="83339"/>
    <lineage>
        <taxon>Bacteria</taxon>
        <taxon>Bacillati</taxon>
        <taxon>Bacillota</taxon>
        <taxon>Clostridia</taxon>
        <taxon>Eubacteriales</taxon>
        <taxon>Eubacteriaceae</taxon>
        <taxon>Eubacterium</taxon>
    </lineage>
</organism>
<dbReference type="RefSeq" id="WP_307486193.1">
    <property type="nucleotide sequence ID" value="NZ_JAUSUF010000006.1"/>
</dbReference>